<dbReference type="EMBL" id="GBXM01063432">
    <property type="protein sequence ID" value="JAH45145.1"/>
    <property type="molecule type" value="Transcribed_RNA"/>
</dbReference>
<organism evidence="1">
    <name type="scientific">Anguilla anguilla</name>
    <name type="common">European freshwater eel</name>
    <name type="synonym">Muraena anguilla</name>
    <dbReference type="NCBI Taxonomy" id="7936"/>
    <lineage>
        <taxon>Eukaryota</taxon>
        <taxon>Metazoa</taxon>
        <taxon>Chordata</taxon>
        <taxon>Craniata</taxon>
        <taxon>Vertebrata</taxon>
        <taxon>Euteleostomi</taxon>
        <taxon>Actinopterygii</taxon>
        <taxon>Neopterygii</taxon>
        <taxon>Teleostei</taxon>
        <taxon>Anguilliformes</taxon>
        <taxon>Anguillidae</taxon>
        <taxon>Anguilla</taxon>
    </lineage>
</organism>
<reference evidence="1" key="2">
    <citation type="journal article" date="2015" name="Fish Shellfish Immunol.">
        <title>Early steps in the European eel (Anguilla anguilla)-Vibrio vulnificus interaction in the gills: Role of the RtxA13 toxin.</title>
        <authorList>
            <person name="Callol A."/>
            <person name="Pajuelo D."/>
            <person name="Ebbesson L."/>
            <person name="Teles M."/>
            <person name="MacKenzie S."/>
            <person name="Amaro C."/>
        </authorList>
    </citation>
    <scope>NUCLEOTIDE SEQUENCE</scope>
</reference>
<evidence type="ECO:0000313" key="1">
    <source>
        <dbReference type="EMBL" id="JAH45145.1"/>
    </source>
</evidence>
<reference evidence="1" key="1">
    <citation type="submission" date="2014-11" db="EMBL/GenBank/DDBJ databases">
        <authorList>
            <person name="Amaro Gonzalez C."/>
        </authorList>
    </citation>
    <scope>NUCLEOTIDE SEQUENCE</scope>
</reference>
<sequence length="26" mass="2800">MLAMPCCSAAQAHQSEQVFSNSVFGR</sequence>
<proteinExistence type="predicted"/>
<accession>A0A0E9SWT7</accession>
<name>A0A0E9SWT7_ANGAN</name>
<protein>
    <submittedName>
        <fullName evidence="1">Uncharacterized protein</fullName>
    </submittedName>
</protein>
<dbReference type="AlphaFoldDB" id="A0A0E9SWT7"/>